<evidence type="ECO:0000313" key="3">
    <source>
        <dbReference type="Proteomes" id="UP000765509"/>
    </source>
</evidence>
<keyword evidence="3" id="KW-1185">Reference proteome</keyword>
<dbReference type="EMBL" id="AVOT02017560">
    <property type="protein sequence ID" value="MBW0503769.1"/>
    <property type="molecule type" value="Genomic_DNA"/>
</dbReference>
<feature type="compositionally biased region" description="Polar residues" evidence="1">
    <location>
        <begin position="77"/>
        <end position="94"/>
    </location>
</feature>
<name>A0A9Q3HIG7_9BASI</name>
<feature type="region of interest" description="Disordered" evidence="1">
    <location>
        <begin position="77"/>
        <end position="104"/>
    </location>
</feature>
<feature type="compositionally biased region" description="Basic and acidic residues" evidence="1">
    <location>
        <begin position="1"/>
        <end position="10"/>
    </location>
</feature>
<reference evidence="2" key="1">
    <citation type="submission" date="2021-03" db="EMBL/GenBank/DDBJ databases">
        <title>Draft genome sequence of rust myrtle Austropuccinia psidii MF-1, a brazilian biotype.</title>
        <authorList>
            <person name="Quecine M.C."/>
            <person name="Pachon D.M.R."/>
            <person name="Bonatelli M.L."/>
            <person name="Correr F.H."/>
            <person name="Franceschini L.M."/>
            <person name="Leite T.F."/>
            <person name="Margarido G.R.A."/>
            <person name="Almeida C.A."/>
            <person name="Ferrarezi J.A."/>
            <person name="Labate C.A."/>
        </authorList>
    </citation>
    <scope>NUCLEOTIDE SEQUENCE</scope>
    <source>
        <strain evidence="2">MF-1</strain>
    </source>
</reference>
<dbReference type="AlphaFoldDB" id="A0A9Q3HIG7"/>
<feature type="region of interest" description="Disordered" evidence="1">
    <location>
        <begin position="1"/>
        <end position="57"/>
    </location>
</feature>
<organism evidence="2 3">
    <name type="scientific">Austropuccinia psidii MF-1</name>
    <dbReference type="NCBI Taxonomy" id="1389203"/>
    <lineage>
        <taxon>Eukaryota</taxon>
        <taxon>Fungi</taxon>
        <taxon>Dikarya</taxon>
        <taxon>Basidiomycota</taxon>
        <taxon>Pucciniomycotina</taxon>
        <taxon>Pucciniomycetes</taxon>
        <taxon>Pucciniales</taxon>
        <taxon>Sphaerophragmiaceae</taxon>
        <taxon>Austropuccinia</taxon>
    </lineage>
</organism>
<sequence length="147" mass="16408">MQMAHTRDGRNYSVQPDGSGQGRGKTRARSGKSSSRKTCLEDARAAPHYTRSVPTSFGVNSEPELIQCNILRAEPFPSSSHRNISVPVQKQVQRSQDRGVGNMPSLWQGAMNSYVHIKSSIDQEKTMEFLGGWRPFSCKDKVKKINN</sequence>
<evidence type="ECO:0000313" key="2">
    <source>
        <dbReference type="EMBL" id="MBW0503769.1"/>
    </source>
</evidence>
<protein>
    <submittedName>
        <fullName evidence="2">Uncharacterized protein</fullName>
    </submittedName>
</protein>
<proteinExistence type="predicted"/>
<gene>
    <name evidence="2" type="ORF">O181_043484</name>
</gene>
<accession>A0A9Q3HIG7</accession>
<comment type="caution">
    <text evidence="2">The sequence shown here is derived from an EMBL/GenBank/DDBJ whole genome shotgun (WGS) entry which is preliminary data.</text>
</comment>
<evidence type="ECO:0000256" key="1">
    <source>
        <dbReference type="SAM" id="MobiDB-lite"/>
    </source>
</evidence>
<dbReference type="Proteomes" id="UP000765509">
    <property type="component" value="Unassembled WGS sequence"/>
</dbReference>